<proteinExistence type="predicted"/>
<keyword evidence="2" id="KW-1185">Reference proteome</keyword>
<gene>
    <name evidence="1" type="primary">Acey_s0003.g1290</name>
    <name evidence="1" type="ORF">Y032_0003g1290</name>
</gene>
<sequence length="66" mass="7633">MQSSIIFKALPTHGNTVLLPFFAFHIFDGSKPYLFEETSNPRKQQKKLPEARFGEYIGWATAFLLR</sequence>
<comment type="caution">
    <text evidence="1">The sequence shown here is derived from an EMBL/GenBank/DDBJ whole genome shotgun (WGS) entry which is preliminary data.</text>
</comment>
<organism evidence="1 2">
    <name type="scientific">Ancylostoma ceylanicum</name>
    <dbReference type="NCBI Taxonomy" id="53326"/>
    <lineage>
        <taxon>Eukaryota</taxon>
        <taxon>Metazoa</taxon>
        <taxon>Ecdysozoa</taxon>
        <taxon>Nematoda</taxon>
        <taxon>Chromadorea</taxon>
        <taxon>Rhabditida</taxon>
        <taxon>Rhabditina</taxon>
        <taxon>Rhabditomorpha</taxon>
        <taxon>Strongyloidea</taxon>
        <taxon>Ancylostomatidae</taxon>
        <taxon>Ancylostomatinae</taxon>
        <taxon>Ancylostoma</taxon>
    </lineage>
</organism>
<dbReference type="Proteomes" id="UP000024635">
    <property type="component" value="Unassembled WGS sequence"/>
</dbReference>
<evidence type="ECO:0000313" key="1">
    <source>
        <dbReference type="EMBL" id="EYC31893.1"/>
    </source>
</evidence>
<evidence type="ECO:0000313" key="2">
    <source>
        <dbReference type="Proteomes" id="UP000024635"/>
    </source>
</evidence>
<dbReference type="EMBL" id="JARK01001339">
    <property type="protein sequence ID" value="EYC31893.1"/>
    <property type="molecule type" value="Genomic_DNA"/>
</dbReference>
<reference evidence="2" key="1">
    <citation type="journal article" date="2015" name="Nat. Genet.">
        <title>The genome and transcriptome of the zoonotic hookworm Ancylostoma ceylanicum identify infection-specific gene families.</title>
        <authorList>
            <person name="Schwarz E.M."/>
            <person name="Hu Y."/>
            <person name="Antoshechkin I."/>
            <person name="Miller M.M."/>
            <person name="Sternberg P.W."/>
            <person name="Aroian R.V."/>
        </authorList>
    </citation>
    <scope>NUCLEOTIDE SEQUENCE</scope>
    <source>
        <strain evidence="2">HY135</strain>
    </source>
</reference>
<protein>
    <submittedName>
        <fullName evidence="1">Uncharacterized protein</fullName>
    </submittedName>
</protein>
<dbReference type="AlphaFoldDB" id="A0A016VYP6"/>
<name>A0A016VYP6_9BILA</name>
<accession>A0A016VYP6</accession>